<evidence type="ECO:0000256" key="1">
    <source>
        <dbReference type="ARBA" id="ARBA00004123"/>
    </source>
</evidence>
<reference evidence="9" key="2">
    <citation type="submission" date="2021-10" db="EMBL/GenBank/DDBJ databases">
        <title>Phylogenomics reveals ancestral predisposition of the termite-cultivated fungus Termitomyces towards a domesticated lifestyle.</title>
        <authorList>
            <person name="Auxier B."/>
            <person name="Grum-Grzhimaylo A."/>
            <person name="Cardenas M.E."/>
            <person name="Lodge J.D."/>
            <person name="Laessoe T."/>
            <person name="Pedersen O."/>
            <person name="Smith M.E."/>
            <person name="Kuyper T.W."/>
            <person name="Franco-Molano E.A."/>
            <person name="Baroni T.J."/>
            <person name="Aanen D.K."/>
        </authorList>
    </citation>
    <scope>NUCLEOTIDE SEQUENCE</scope>
    <source>
        <strain evidence="9">D49</strain>
    </source>
</reference>
<dbReference type="PANTHER" id="PTHR18898:SF2">
    <property type="entry name" value="NUCLEOPROTEIN TPR"/>
    <property type="match status" value="1"/>
</dbReference>
<name>A0A9P7FS97_9AGAR</name>
<dbReference type="Pfam" id="PF25785">
    <property type="entry name" value="TPR"/>
    <property type="match status" value="1"/>
</dbReference>
<gene>
    <name evidence="9" type="ORF">H0H81_004823</name>
</gene>
<evidence type="ECO:0000259" key="8">
    <source>
        <dbReference type="Pfam" id="PF25785"/>
    </source>
</evidence>
<comment type="subcellular location">
    <subcellularLocation>
        <location evidence="1">Nucleus</location>
    </subcellularLocation>
</comment>
<evidence type="ECO:0000256" key="4">
    <source>
        <dbReference type="SAM" id="Coils"/>
    </source>
</evidence>
<dbReference type="Gene3D" id="1.10.287.1490">
    <property type="match status" value="2"/>
</dbReference>
<feature type="region of interest" description="Disordered" evidence="5">
    <location>
        <begin position="1769"/>
        <end position="1914"/>
    </location>
</feature>
<feature type="coiled-coil region" evidence="4">
    <location>
        <begin position="1572"/>
        <end position="1620"/>
    </location>
</feature>
<dbReference type="InterPro" id="IPR057577">
    <property type="entry name" value="Nucleoprot-TPR/MLP1_dom"/>
</dbReference>
<evidence type="ECO:0000256" key="5">
    <source>
        <dbReference type="SAM" id="MobiDB-lite"/>
    </source>
</evidence>
<feature type="region of interest" description="Disordered" evidence="5">
    <location>
        <begin position="1"/>
        <end position="22"/>
    </location>
</feature>
<keyword evidence="3" id="KW-0539">Nucleus</keyword>
<protein>
    <recommendedName>
        <fullName evidence="11">Nucleoprotein TPR/MLP1 domain-containing protein</fullName>
    </recommendedName>
</protein>
<feature type="coiled-coil region" evidence="4">
    <location>
        <begin position="488"/>
        <end position="557"/>
    </location>
</feature>
<reference evidence="9" key="1">
    <citation type="submission" date="2021-02" db="EMBL/GenBank/DDBJ databases">
        <authorList>
            <person name="Nieuwenhuis M."/>
            <person name="Van De Peppel L.J.J."/>
        </authorList>
    </citation>
    <scope>NUCLEOTIDE SEQUENCE</scope>
    <source>
        <strain evidence="9">D49</strain>
    </source>
</reference>
<keyword evidence="2 4" id="KW-0175">Coiled coil</keyword>
<feature type="coiled-coil region" evidence="4">
    <location>
        <begin position="1251"/>
        <end position="1301"/>
    </location>
</feature>
<evidence type="ECO:0000256" key="2">
    <source>
        <dbReference type="ARBA" id="ARBA00023054"/>
    </source>
</evidence>
<dbReference type="GO" id="GO:0006406">
    <property type="term" value="P:mRNA export from nucleus"/>
    <property type="evidence" value="ECO:0007669"/>
    <property type="project" value="TreeGrafter"/>
</dbReference>
<evidence type="ECO:0000313" key="10">
    <source>
        <dbReference type="Proteomes" id="UP000717328"/>
    </source>
</evidence>
<feature type="coiled-coil region" evidence="4">
    <location>
        <begin position="1039"/>
        <end position="1073"/>
    </location>
</feature>
<dbReference type="InterPro" id="IPR012929">
    <property type="entry name" value="Nucleoprot-TPR/MLP1-2_dom"/>
</dbReference>
<dbReference type="PANTHER" id="PTHR18898">
    <property type="entry name" value="NUCLEOPROTEIN TPR-RELATED"/>
    <property type="match status" value="1"/>
</dbReference>
<comment type="caution">
    <text evidence="9">The sequence shown here is derived from an EMBL/GenBank/DDBJ whole genome shotgun (WGS) entry which is preliminary data.</text>
</comment>
<feature type="domain" description="Nucleoprotein TPR/MPL1" evidence="7">
    <location>
        <begin position="221"/>
        <end position="294"/>
    </location>
</feature>
<feature type="coiled-coil region" evidence="4">
    <location>
        <begin position="1332"/>
        <end position="1497"/>
    </location>
</feature>
<feature type="coiled-coil region" evidence="4">
    <location>
        <begin position="733"/>
        <end position="830"/>
    </location>
</feature>
<feature type="compositionally biased region" description="Basic and acidic residues" evidence="5">
    <location>
        <begin position="1621"/>
        <end position="1633"/>
    </location>
</feature>
<feature type="compositionally biased region" description="Basic and acidic residues" evidence="5">
    <location>
        <begin position="1097"/>
        <end position="1122"/>
    </location>
</feature>
<feature type="domain" description="NUA/TPR/MLP1-2-like" evidence="8">
    <location>
        <begin position="525"/>
        <end position="623"/>
    </location>
</feature>
<feature type="region of interest" description="Disordered" evidence="5">
    <location>
        <begin position="1095"/>
        <end position="1122"/>
    </location>
</feature>
<feature type="coiled-coil region" evidence="4">
    <location>
        <begin position="863"/>
        <end position="999"/>
    </location>
</feature>
<dbReference type="Pfam" id="PF07926">
    <property type="entry name" value="TPR_MLP1_2"/>
    <property type="match status" value="1"/>
</dbReference>
<organism evidence="9 10">
    <name type="scientific">Sphagnurus paluster</name>
    <dbReference type="NCBI Taxonomy" id="117069"/>
    <lineage>
        <taxon>Eukaryota</taxon>
        <taxon>Fungi</taxon>
        <taxon>Dikarya</taxon>
        <taxon>Basidiomycota</taxon>
        <taxon>Agaricomycotina</taxon>
        <taxon>Agaricomycetes</taxon>
        <taxon>Agaricomycetidae</taxon>
        <taxon>Agaricales</taxon>
        <taxon>Tricholomatineae</taxon>
        <taxon>Lyophyllaceae</taxon>
        <taxon>Sphagnurus</taxon>
    </lineage>
</organism>
<dbReference type="Pfam" id="PF25481">
    <property type="entry name" value="Nucleoprot-TPR"/>
    <property type="match status" value="1"/>
</dbReference>
<feature type="region of interest" description="Disordered" evidence="5">
    <location>
        <begin position="1621"/>
        <end position="1646"/>
    </location>
</feature>
<feature type="compositionally biased region" description="Low complexity" evidence="5">
    <location>
        <begin position="1814"/>
        <end position="1847"/>
    </location>
</feature>
<evidence type="ECO:0000313" key="9">
    <source>
        <dbReference type="EMBL" id="KAG5637359.1"/>
    </source>
</evidence>
<feature type="coiled-coil region" evidence="4">
    <location>
        <begin position="81"/>
        <end position="255"/>
    </location>
</feature>
<sequence>MTKTRRQSKAVSAADTTDSEVGTSQVEEVIVLDIPDDVDLDSLSELLPETNLNAPSHDTVVQLYRLILAQALEGRLIAQELDEARAEVEKKDVELDQALQDKESASRDLETLLENAQNELVLAKQERDQAGRFFASQAVLQAQIQALSNSQSSSSSEVEALKRRVEDTEREKRDLVGVISRLKQESIQQEEQIQTLRGNLKEARHEHQSLEAQVRELRSGETSTKFKIESLSQQLQLSQAEVERTNNELTVKSEEFSKYRRTKHAELVNLQASLDNITQTNAATQASLKTLQSSHTAQTHQLTQALARVQDLTGQLAEQEAIYASEANGLRRLVSMMEEREKQAKEIVDDIEQEWAGAVEKSDRREAALRDEVERERKSRESAEKRVEQMEAVLDRMGRGELPMPARGTPSTPLRTAGSDAFADGMMGLSSTVAMASKSQRSGKTFTEVYADYVRLQEEYAKKCAEYDHMDRTLSSVLGQIEERAPILSQQRAEYERLQSEAAQLASQLAQALSDRDSQGNLATENAQKLAKSTRENELLQKQLDDLGRQVQGLLREISRRDDPTIPSDEDLDNIAVAPAEDTEAVITNNLVLFKSIGGMQEQNQKLLKIVREMGRKMESEERDYREAMEREQAEAIKEAHEAIQDMEVQMERQKKSSESIIQAYVKERDALRDMLAREQNTGKSLVVNGTSEQPSVFQPQSEIAKELAETQSQFEAYRLEMGLDTGKLRDDLVVAQREAGQLSAALAKANAKIEFLTERHRMDRDQLAMHDREIDDLNKRYQQVYDRYTRTDIECIRATEELQVATGRTEQLRNECANLRAEKKIWESVQLRLVEENKSLALERSHLSDLMVNVQKMHNDLERSGENDRRRLESQLQALESQTQDLRTQLLQERDNIRHMTLQKDIELKELQTRLDKTLQEFSKTRESLVGAETSKKHLEERLEDLTRQLRGNEEKLAVYERRPSGIAQHSDPDMNREQQLEAEVAELRSALKVAEVDLATARTHVQQFQEISQANEEALSNLNATYDEYKMSTEAQFARHESEYQALHEKLQAAQGEFAELSTKHNELQKAFEVERIAWANDKKTLEDTIVDMSTSEKHSESDRNSRENEVRLQEERAKTAEERYSNEVIAHAESMKAIEALKRDLATSQAAARDNLTAAETAKANLAASEGSWKQQKEALDKEMADLNARCRDLTSQNSILHGHLESVSNQANRIKIAATSSSNHVGEEEGSGDADTKLSELRSVVSYLRKEKEIVDLQLELSKQENSRLKSQIEHLSQSLEETRATLSEEREKAVETAASAAQHAELLERINQLNLLRESNATLRADSERYARRSKELDAKLKQLTQELDPAKEQARLAQAELQACKAQLARLEDEGRRWQERNAQLLSKYDRIDPAEVAALREEIEQLKTQKAELEQQKAEVEQVSTTRQESTVALETQVKDLQERLVKHREHIRRNLDIFNRKLSEADAQKTAMEDEKKKLQARTVELETTLAAQQVDIDKVAVTVTSVEETAKQASTLRALQQERDQLLAEKASWADKTSTATVPTTLVVSSTSTEERTAWESEKAALIKARDEALAKLKAVTEEARKLAEEVKNLKRQSEKFQARIGDLMKAKAAEDERHAEQLKSETPGASEELAKQHAAELRSLEAQLAEKHQQELTAAREAAAAEAALQAKTSTNSVQDNETAIAAAVAAAIAEHEKKWTAKQAMEIESAIERGRLEQGAKGKLKDAQLVRAQKKVKELEAQILEWRAAGILPETPVTLTANAPQPTSSASATTTTPNPNPKGTPSAGASASAPLPRKPSLGPAPVGPARGAPAGRGRVAPRGGPGRGAAPRQAPVAGGGNLSIMGAAAKRPRESEAADDSLAKRLKPATTGTPAPNPAAPTAPAATKPPVTLRRPAPGPPPP</sequence>
<dbReference type="EMBL" id="JABCKI010005836">
    <property type="protein sequence ID" value="KAG5637359.1"/>
    <property type="molecule type" value="Genomic_DNA"/>
</dbReference>
<feature type="coiled-coil region" evidence="4">
    <location>
        <begin position="611"/>
        <end position="682"/>
    </location>
</feature>
<feature type="compositionally biased region" description="Low complexity" evidence="5">
    <location>
        <begin position="1771"/>
        <end position="1806"/>
    </location>
</feature>
<feature type="compositionally biased region" description="Low complexity" evidence="5">
    <location>
        <begin position="1893"/>
        <end position="1907"/>
    </location>
</feature>
<evidence type="ECO:0000259" key="7">
    <source>
        <dbReference type="Pfam" id="PF25481"/>
    </source>
</evidence>
<dbReference type="GO" id="GO:0017056">
    <property type="term" value="F:structural constituent of nuclear pore"/>
    <property type="evidence" value="ECO:0007669"/>
    <property type="project" value="TreeGrafter"/>
</dbReference>
<evidence type="ECO:0000256" key="3">
    <source>
        <dbReference type="ARBA" id="ARBA00023242"/>
    </source>
</evidence>
<dbReference type="GO" id="GO:0005643">
    <property type="term" value="C:nuclear pore"/>
    <property type="evidence" value="ECO:0007669"/>
    <property type="project" value="TreeGrafter"/>
</dbReference>
<feature type="region of interest" description="Disordered" evidence="5">
    <location>
        <begin position="361"/>
        <end position="387"/>
    </location>
</feature>
<keyword evidence="10" id="KW-1185">Reference proteome</keyword>
<dbReference type="GO" id="GO:0006606">
    <property type="term" value="P:protein import into nucleus"/>
    <property type="evidence" value="ECO:0007669"/>
    <property type="project" value="InterPro"/>
</dbReference>
<evidence type="ECO:0008006" key="11">
    <source>
        <dbReference type="Google" id="ProtNLM"/>
    </source>
</evidence>
<accession>A0A9P7FS97</accession>
<feature type="domain" description="Nucleoprotein TPR/MLP1-2" evidence="6">
    <location>
        <begin position="1084"/>
        <end position="1211"/>
    </location>
</feature>
<feature type="coiled-coil region" evidence="4">
    <location>
        <begin position="1733"/>
        <end position="1760"/>
    </location>
</feature>
<dbReference type="InterPro" id="IPR057974">
    <property type="entry name" value="NUA/TPR/MLP1-2-like_dom"/>
</dbReference>
<dbReference type="OrthoDB" id="343070at2759"/>
<dbReference type="Proteomes" id="UP000717328">
    <property type="component" value="Unassembled WGS sequence"/>
</dbReference>
<proteinExistence type="predicted"/>
<evidence type="ECO:0000259" key="6">
    <source>
        <dbReference type="Pfam" id="PF07926"/>
    </source>
</evidence>